<sequence>MASRCVQDVQIEVNEQEAQAVKESDESRSRLGPHCKRVSLAQTISDEEALAALEAAQWPPVKPATSKVVDFAGPSDEDSVPSPLPSPPMAPATPAPITPATPTVSPGPSRSRTAAAAAAAAAARAAAGARSAMAAAGSHFSTGGAALATLVSPEPAPPGADKRASSSVFSGRFMPLSLWAQAESSPPASGPGSPEQNQDIKLVEDLEAACEGMDKMARVAMQASGQSVQPQVQAVSIQPAVLPTPPVAPAERATLARGSSAPPDPCRSKSGPLEADPSPIPRPMSADSLADVERQVHTGLSIVLPTEEGDGKLLVPPSPPTSPQGARGRQGGRVASATFRGQLSPSSPADANANTCSPDQAFHLARPSSRPPPEPETQAKEIELDVLQPAPSAEPEERISNTRMPSMLALAQVLSQEEASPSLEAISSGYATDMLESPAPSEARPKTISRETRATSVESASPPPRRSTFQGARLEESRSRSCSRNSGANHRAELQVSRTHGEGVTQPDRSGARELEVPKCEVQRDLVTGTAFTGIDENRSVSPFVGDDAGDALCPFNDATDFTFAPLEAMEDAGHAAARSEEDAVEDANPDGLCASLSSTANTAITDLKTFRREDPKETADLEVKRIETCKQSESDRMLSVEADLKSSEPSVMITTWGSIENDDRMSEGTKYLEGLESRKSPQTSRRSEGRRLQRNRGRPGSNYQDALDCLRLQAGFGMDLAC</sequence>
<dbReference type="EMBL" id="CAUJNA010001768">
    <property type="protein sequence ID" value="CAJ1388795.1"/>
    <property type="molecule type" value="Genomic_DNA"/>
</dbReference>
<evidence type="ECO:0000313" key="3">
    <source>
        <dbReference type="Proteomes" id="UP001178507"/>
    </source>
</evidence>
<feature type="compositionally biased region" description="Low complexity" evidence="1">
    <location>
        <begin position="100"/>
        <end position="122"/>
    </location>
</feature>
<organism evidence="2 3">
    <name type="scientific">Effrenium voratum</name>
    <dbReference type="NCBI Taxonomy" id="2562239"/>
    <lineage>
        <taxon>Eukaryota</taxon>
        <taxon>Sar</taxon>
        <taxon>Alveolata</taxon>
        <taxon>Dinophyceae</taxon>
        <taxon>Suessiales</taxon>
        <taxon>Symbiodiniaceae</taxon>
        <taxon>Effrenium</taxon>
    </lineage>
</organism>
<protein>
    <submittedName>
        <fullName evidence="2">Uncharacterized protein</fullName>
    </submittedName>
</protein>
<dbReference type="AlphaFoldDB" id="A0AA36IL89"/>
<reference evidence="2" key="1">
    <citation type="submission" date="2023-08" db="EMBL/GenBank/DDBJ databases">
        <authorList>
            <person name="Chen Y."/>
            <person name="Shah S."/>
            <person name="Dougan E. K."/>
            <person name="Thang M."/>
            <person name="Chan C."/>
        </authorList>
    </citation>
    <scope>NUCLEOTIDE SEQUENCE</scope>
</reference>
<accession>A0AA36IL89</accession>
<feature type="compositionally biased region" description="Pro residues" evidence="1">
    <location>
        <begin position="82"/>
        <end position="99"/>
    </location>
</feature>
<gene>
    <name evidence="2" type="ORF">EVOR1521_LOCUS14584</name>
</gene>
<evidence type="ECO:0000313" key="2">
    <source>
        <dbReference type="EMBL" id="CAJ1388795.1"/>
    </source>
</evidence>
<feature type="region of interest" description="Disordered" evidence="1">
    <location>
        <begin position="1"/>
        <end position="34"/>
    </location>
</feature>
<evidence type="ECO:0000256" key="1">
    <source>
        <dbReference type="SAM" id="MobiDB-lite"/>
    </source>
</evidence>
<feature type="compositionally biased region" description="Polar residues" evidence="1">
    <location>
        <begin position="339"/>
        <end position="358"/>
    </location>
</feature>
<feature type="compositionally biased region" description="Basic and acidic residues" evidence="1">
    <location>
        <begin position="443"/>
        <end position="453"/>
    </location>
</feature>
<comment type="caution">
    <text evidence="2">The sequence shown here is derived from an EMBL/GenBank/DDBJ whole genome shotgun (WGS) entry which is preliminary data.</text>
</comment>
<feature type="compositionally biased region" description="Basic and acidic residues" evidence="1">
    <location>
        <begin position="20"/>
        <end position="29"/>
    </location>
</feature>
<keyword evidence="3" id="KW-1185">Reference proteome</keyword>
<feature type="compositionally biased region" description="Basic and acidic residues" evidence="1">
    <location>
        <begin position="675"/>
        <end position="692"/>
    </location>
</feature>
<dbReference type="Proteomes" id="UP001178507">
    <property type="component" value="Unassembled WGS sequence"/>
</dbReference>
<feature type="region of interest" description="Disordered" evidence="1">
    <location>
        <begin position="305"/>
        <end position="517"/>
    </location>
</feature>
<feature type="region of interest" description="Disordered" evidence="1">
    <location>
        <begin position="675"/>
        <end position="705"/>
    </location>
</feature>
<feature type="region of interest" description="Disordered" evidence="1">
    <location>
        <begin position="252"/>
        <end position="285"/>
    </location>
</feature>
<name>A0AA36IL89_9DINO</name>
<feature type="region of interest" description="Disordered" evidence="1">
    <location>
        <begin position="60"/>
        <end position="122"/>
    </location>
</feature>
<feature type="region of interest" description="Disordered" evidence="1">
    <location>
        <begin position="180"/>
        <end position="199"/>
    </location>
</feature>
<proteinExistence type="predicted"/>
<feature type="compositionally biased region" description="Low complexity" evidence="1">
    <location>
        <begin position="182"/>
        <end position="195"/>
    </location>
</feature>